<dbReference type="Pfam" id="PF09830">
    <property type="entry name" value="ATP_transf"/>
    <property type="match status" value="1"/>
</dbReference>
<evidence type="ECO:0000313" key="4">
    <source>
        <dbReference type="EMBL" id="KAJ4391061.1"/>
    </source>
</evidence>
<feature type="domain" description="Ap4A phosphorylase 1/2 N-terminal" evidence="3">
    <location>
        <begin position="18"/>
        <end position="188"/>
    </location>
</feature>
<evidence type="ECO:0000259" key="3">
    <source>
        <dbReference type="Pfam" id="PF19327"/>
    </source>
</evidence>
<accession>A0A9W8YRG6</accession>
<reference evidence="4" key="1">
    <citation type="submission" date="2022-10" db="EMBL/GenBank/DDBJ databases">
        <title>Tapping the CABI collections for fungal endophytes: first genome assemblies for Collariella, Neodidymelliopsis, Ascochyta clinopodiicola, Didymella pomorum, Didymosphaeria variabile, Neocosmospora piperis and Neocucurbitaria cava.</title>
        <authorList>
            <person name="Hill R."/>
        </authorList>
    </citation>
    <scope>NUCLEOTIDE SEQUENCE</scope>
    <source>
        <strain evidence="4">IMI 355082</strain>
    </source>
</reference>
<dbReference type="Proteomes" id="UP001140453">
    <property type="component" value="Unassembled WGS sequence"/>
</dbReference>
<keyword evidence="4" id="KW-0548">Nucleotidyltransferase</keyword>
<dbReference type="AlphaFoldDB" id="A0A9W8YRG6"/>
<dbReference type="GO" id="GO:0009117">
    <property type="term" value="P:nucleotide metabolic process"/>
    <property type="evidence" value="ECO:0007669"/>
    <property type="project" value="InterPro"/>
</dbReference>
<protein>
    <submittedName>
        <fullName evidence="4">Bifunctional AP-4-A phosphorylase/ADP sulfurylase</fullName>
        <ecNumber evidence="4">2.7.7.53</ecNumber>
    </submittedName>
</protein>
<dbReference type="SUPFAM" id="SSF54197">
    <property type="entry name" value="HIT-like"/>
    <property type="match status" value="1"/>
</dbReference>
<comment type="caution">
    <text evidence="4">The sequence shown here is derived from an EMBL/GenBank/DDBJ whole genome shotgun (WGS) entry which is preliminary data.</text>
</comment>
<sequence>MSPDMNTLRKEEMSPVKVPANLPDLVRATFNKAKANGDVNFYPTQVAVLTPASTPFQLRFSPSLANKPKAPPSSSSPSSGHEKKKPFNPFENPPPQLTVSPIGPSHTLVLNKFAIVPEHAILITRTFKPQTHLLEADDLAATHACIRAYHDCPTEGKEREELFAFFNCGDHSGASQPHRHLQLLPVTRMRDGLAYEREEHAAWSVLANRLTDPVTDNTRLPFATFAEKLSLDMQAEELHAVYRRLYRRACNAAKVGAVGMADEELFQGEAKISYNLAMTKDAMVVCPRTAEGSSVLDREGRDVGKLSLNGTLLAGTALVKSEDEWNVLRNDPEQLWKILGSIGIPSEDASTES</sequence>
<dbReference type="PANTHER" id="PTHR38420:SF3">
    <property type="entry name" value="5',5'''-P-1,P-4-TETRAPHOSPHATE PHOSPHORYLASE 2"/>
    <property type="match status" value="1"/>
</dbReference>
<dbReference type="InterPro" id="IPR009163">
    <property type="entry name" value="Ap4A_phos1/2"/>
</dbReference>
<keyword evidence="5" id="KW-1185">Reference proteome</keyword>
<dbReference type="OrthoDB" id="10267950at2759"/>
<gene>
    <name evidence="4" type="primary">APA2</name>
    <name evidence="4" type="ORF">N0V93_004675</name>
</gene>
<proteinExistence type="predicted"/>
<dbReference type="InterPro" id="IPR043171">
    <property type="entry name" value="Ap4A_phos1/2-like"/>
</dbReference>
<keyword evidence="4" id="KW-0808">Transferase</keyword>
<dbReference type="PANTHER" id="PTHR38420">
    <property type="entry name" value="AP-4-A PHOSPHORYLASE II"/>
    <property type="match status" value="1"/>
</dbReference>
<feature type="domain" description="ATP adenylyltransferase C-terminal" evidence="2">
    <location>
        <begin position="219"/>
        <end position="345"/>
    </location>
</feature>
<evidence type="ECO:0000313" key="5">
    <source>
        <dbReference type="Proteomes" id="UP001140453"/>
    </source>
</evidence>
<dbReference type="GO" id="GO:0005524">
    <property type="term" value="F:ATP binding"/>
    <property type="evidence" value="ECO:0007669"/>
    <property type="project" value="InterPro"/>
</dbReference>
<dbReference type="Gene3D" id="3.30.428.70">
    <property type="match status" value="1"/>
</dbReference>
<dbReference type="Pfam" id="PF19327">
    <property type="entry name" value="Ap4A_phos_N"/>
    <property type="match status" value="1"/>
</dbReference>
<organism evidence="4 5">
    <name type="scientific">Gnomoniopsis smithogilvyi</name>
    <dbReference type="NCBI Taxonomy" id="1191159"/>
    <lineage>
        <taxon>Eukaryota</taxon>
        <taxon>Fungi</taxon>
        <taxon>Dikarya</taxon>
        <taxon>Ascomycota</taxon>
        <taxon>Pezizomycotina</taxon>
        <taxon>Sordariomycetes</taxon>
        <taxon>Sordariomycetidae</taxon>
        <taxon>Diaporthales</taxon>
        <taxon>Gnomoniaceae</taxon>
        <taxon>Gnomoniopsis</taxon>
    </lineage>
</organism>
<dbReference type="EC" id="2.7.7.53" evidence="4"/>
<dbReference type="GO" id="GO:0003877">
    <property type="term" value="F:ATP:ADP adenylyltransferase activity"/>
    <property type="evidence" value="ECO:0007669"/>
    <property type="project" value="UniProtKB-EC"/>
</dbReference>
<evidence type="ECO:0000256" key="1">
    <source>
        <dbReference type="SAM" id="MobiDB-lite"/>
    </source>
</evidence>
<feature type="region of interest" description="Disordered" evidence="1">
    <location>
        <begin position="60"/>
        <end position="99"/>
    </location>
</feature>
<dbReference type="EMBL" id="JAPEVB010000003">
    <property type="protein sequence ID" value="KAJ4391061.1"/>
    <property type="molecule type" value="Genomic_DNA"/>
</dbReference>
<dbReference type="InterPro" id="IPR019200">
    <property type="entry name" value="ATP_adenylylTrfase_C"/>
</dbReference>
<evidence type="ECO:0000259" key="2">
    <source>
        <dbReference type="Pfam" id="PF09830"/>
    </source>
</evidence>
<dbReference type="InterPro" id="IPR036265">
    <property type="entry name" value="HIT-like_sf"/>
</dbReference>
<dbReference type="InterPro" id="IPR045759">
    <property type="entry name" value="Ap4A_phos1/2_N"/>
</dbReference>
<name>A0A9W8YRG6_9PEZI</name>
<feature type="compositionally biased region" description="Low complexity" evidence="1">
    <location>
        <begin position="61"/>
        <end position="79"/>
    </location>
</feature>